<dbReference type="InterPro" id="IPR002893">
    <property type="entry name" value="Znf_MYND"/>
</dbReference>
<evidence type="ECO:0000256" key="2">
    <source>
        <dbReference type="ARBA" id="ARBA00022771"/>
    </source>
</evidence>
<evidence type="ECO:0000256" key="3">
    <source>
        <dbReference type="ARBA" id="ARBA00022833"/>
    </source>
</evidence>
<keyword evidence="3" id="KW-0862">Zinc</keyword>
<gene>
    <name evidence="6" type="ORF">A3Q56_04645</name>
</gene>
<keyword evidence="2 4" id="KW-0863">Zinc-finger</keyword>
<dbReference type="Proteomes" id="UP000078046">
    <property type="component" value="Unassembled WGS sequence"/>
</dbReference>
<reference evidence="6 7" key="1">
    <citation type="submission" date="2016-04" db="EMBL/GenBank/DDBJ databases">
        <title>The genome of Intoshia linei affirms orthonectids as highly simplified spiralians.</title>
        <authorList>
            <person name="Mikhailov K.V."/>
            <person name="Slusarev G.S."/>
            <person name="Nikitin M.A."/>
            <person name="Logacheva M.D."/>
            <person name="Penin A."/>
            <person name="Aleoshin V."/>
            <person name="Panchin Y.V."/>
        </authorList>
    </citation>
    <scope>NUCLEOTIDE SEQUENCE [LARGE SCALE GENOMIC DNA]</scope>
    <source>
        <strain evidence="6">Intl2013</strain>
        <tissue evidence="6">Whole animal</tissue>
    </source>
</reference>
<dbReference type="Pfam" id="PF01753">
    <property type="entry name" value="zf-MYND"/>
    <property type="match status" value="1"/>
</dbReference>
<sequence>MYNGIPKMSGKLDSIYENNLKENKIALNINRLENEIFHLWNACSNKLNLYLKKMEASAVVELAKILLFMEPVFQNMKKLFEDLRLKYTDYVKETDLMTKSITINKCQLSILPTVILTFVNPQPHKNNLDSTDLEKLKNLTSQMELYYWEKEKKLIQFYKLQYNDKNHCWNCGRQSSEYCGKCNVAKYCGIFCKTKNWAVHSEYCHTYERMNVIDLNLSNESILSQNCNNQVGNEDNVKKVSCQNGETNVNSDRKKILTVDDFLNKN</sequence>
<name>A0A177B179_9BILA</name>
<evidence type="ECO:0000256" key="4">
    <source>
        <dbReference type="PROSITE-ProRule" id="PRU00134"/>
    </source>
</evidence>
<comment type="caution">
    <text evidence="6">The sequence shown here is derived from an EMBL/GenBank/DDBJ whole genome shotgun (WGS) entry which is preliminary data.</text>
</comment>
<protein>
    <recommendedName>
        <fullName evidence="5">MYND-type domain-containing protein</fullName>
    </recommendedName>
</protein>
<dbReference type="PANTHER" id="PTHR10379">
    <property type="entry name" value="MTG8 ETO EIGHT TWENTY ONE PROTEIN"/>
    <property type="match status" value="1"/>
</dbReference>
<dbReference type="GO" id="GO:0005634">
    <property type="term" value="C:nucleus"/>
    <property type="evidence" value="ECO:0007669"/>
    <property type="project" value="TreeGrafter"/>
</dbReference>
<keyword evidence="7" id="KW-1185">Reference proteome</keyword>
<dbReference type="PANTHER" id="PTHR10379:SF14">
    <property type="entry name" value="NERVY, ISOFORM D"/>
    <property type="match status" value="1"/>
</dbReference>
<dbReference type="GO" id="GO:0003714">
    <property type="term" value="F:transcription corepressor activity"/>
    <property type="evidence" value="ECO:0007669"/>
    <property type="project" value="InterPro"/>
</dbReference>
<dbReference type="OrthoDB" id="2951111at2759"/>
<dbReference type="PROSITE" id="PS50865">
    <property type="entry name" value="ZF_MYND_2"/>
    <property type="match status" value="1"/>
</dbReference>
<evidence type="ECO:0000313" key="7">
    <source>
        <dbReference type="Proteomes" id="UP000078046"/>
    </source>
</evidence>
<dbReference type="Gene3D" id="6.10.140.2220">
    <property type="match status" value="1"/>
</dbReference>
<keyword evidence="1" id="KW-0479">Metal-binding</keyword>
<evidence type="ECO:0000313" key="6">
    <source>
        <dbReference type="EMBL" id="OAF67502.1"/>
    </source>
</evidence>
<dbReference type="AlphaFoldDB" id="A0A177B179"/>
<feature type="domain" description="MYND-type" evidence="5">
    <location>
        <begin position="168"/>
        <end position="204"/>
    </location>
</feature>
<accession>A0A177B179</accession>
<dbReference type="InterPro" id="IPR013289">
    <property type="entry name" value="CBFA2T1/2/3"/>
</dbReference>
<dbReference type="EMBL" id="LWCA01000644">
    <property type="protein sequence ID" value="OAF67502.1"/>
    <property type="molecule type" value="Genomic_DNA"/>
</dbReference>
<dbReference type="SUPFAM" id="SSF144232">
    <property type="entry name" value="HIT/MYND zinc finger-like"/>
    <property type="match status" value="1"/>
</dbReference>
<organism evidence="6 7">
    <name type="scientific">Intoshia linei</name>
    <dbReference type="NCBI Taxonomy" id="1819745"/>
    <lineage>
        <taxon>Eukaryota</taxon>
        <taxon>Metazoa</taxon>
        <taxon>Spiralia</taxon>
        <taxon>Lophotrochozoa</taxon>
        <taxon>Mesozoa</taxon>
        <taxon>Orthonectida</taxon>
        <taxon>Rhopaluridae</taxon>
        <taxon>Intoshia</taxon>
    </lineage>
</organism>
<evidence type="ECO:0000259" key="5">
    <source>
        <dbReference type="PROSITE" id="PS50865"/>
    </source>
</evidence>
<dbReference type="GO" id="GO:0008270">
    <property type="term" value="F:zinc ion binding"/>
    <property type="evidence" value="ECO:0007669"/>
    <property type="project" value="UniProtKB-KW"/>
</dbReference>
<evidence type="ECO:0000256" key="1">
    <source>
        <dbReference type="ARBA" id="ARBA00022723"/>
    </source>
</evidence>
<proteinExistence type="predicted"/>